<protein>
    <submittedName>
        <fullName evidence="1">Uncharacterized protein</fullName>
    </submittedName>
</protein>
<evidence type="ECO:0000313" key="2">
    <source>
        <dbReference type="Proteomes" id="UP000192578"/>
    </source>
</evidence>
<reference evidence="2" key="1">
    <citation type="submission" date="2017-01" db="EMBL/GenBank/DDBJ databases">
        <title>Comparative genomics of anhydrobiosis in the tardigrade Hypsibius dujardini.</title>
        <authorList>
            <person name="Yoshida Y."/>
            <person name="Koutsovoulos G."/>
            <person name="Laetsch D."/>
            <person name="Stevens L."/>
            <person name="Kumar S."/>
            <person name="Horikawa D."/>
            <person name="Ishino K."/>
            <person name="Komine S."/>
            <person name="Tomita M."/>
            <person name="Blaxter M."/>
            <person name="Arakawa K."/>
        </authorList>
    </citation>
    <scope>NUCLEOTIDE SEQUENCE [LARGE SCALE GENOMIC DNA]</scope>
    <source>
        <strain evidence="2">Z151</strain>
    </source>
</reference>
<sequence>MATSNALPLMVMTENLSKDQNNASTFGFLSPDLMASHQDLHPIRIPDEPSNLVIPPSSSTLQLPVISSFRELQNFLQPSPPLNITEIKDATVVVPAVPNVQRANATEIDKLMVDLHIPKQSPNSSVIQHKADMETPVRGPRDLLPSIVANGNKELSMNPAGNPGIPPSAIEQQKGNLPNDLIVNPFGSSPALIPVGAAPVVAPPGGPVKPNPF</sequence>
<organism evidence="1 2">
    <name type="scientific">Hypsibius exemplaris</name>
    <name type="common">Freshwater tardigrade</name>
    <dbReference type="NCBI Taxonomy" id="2072580"/>
    <lineage>
        <taxon>Eukaryota</taxon>
        <taxon>Metazoa</taxon>
        <taxon>Ecdysozoa</taxon>
        <taxon>Tardigrada</taxon>
        <taxon>Eutardigrada</taxon>
        <taxon>Parachela</taxon>
        <taxon>Hypsibioidea</taxon>
        <taxon>Hypsibiidae</taxon>
        <taxon>Hypsibius</taxon>
    </lineage>
</organism>
<proteinExistence type="predicted"/>
<dbReference type="AlphaFoldDB" id="A0A1W0XF79"/>
<evidence type="ECO:0000313" key="1">
    <source>
        <dbReference type="EMBL" id="OQV26058.1"/>
    </source>
</evidence>
<name>A0A1W0XF79_HYPEX</name>
<accession>A0A1W0XF79</accession>
<dbReference type="OrthoDB" id="10627843at2759"/>
<gene>
    <name evidence="1" type="ORF">BV898_00187</name>
</gene>
<comment type="caution">
    <text evidence="1">The sequence shown here is derived from an EMBL/GenBank/DDBJ whole genome shotgun (WGS) entry which is preliminary data.</text>
</comment>
<dbReference type="Proteomes" id="UP000192578">
    <property type="component" value="Unassembled WGS sequence"/>
</dbReference>
<dbReference type="EMBL" id="MTYJ01000001">
    <property type="protein sequence ID" value="OQV26058.1"/>
    <property type="molecule type" value="Genomic_DNA"/>
</dbReference>
<keyword evidence="2" id="KW-1185">Reference proteome</keyword>